<evidence type="ECO:0008006" key="3">
    <source>
        <dbReference type="Google" id="ProtNLM"/>
    </source>
</evidence>
<organism evidence="1 2">
    <name type="scientific">Halotia branconii CENA392</name>
    <dbReference type="NCBI Taxonomy" id="1539056"/>
    <lineage>
        <taxon>Bacteria</taxon>
        <taxon>Bacillati</taxon>
        <taxon>Cyanobacteriota</taxon>
        <taxon>Cyanophyceae</taxon>
        <taxon>Nostocales</taxon>
        <taxon>Nodulariaceae</taxon>
        <taxon>Halotia</taxon>
    </lineage>
</organism>
<dbReference type="SUPFAM" id="SSF52540">
    <property type="entry name" value="P-loop containing nucleoside triphosphate hydrolases"/>
    <property type="match status" value="1"/>
</dbReference>
<sequence>MTTIYLHIGMPKTGTSSLQKILFNNRDKLLEAGYLYPMSGIRHNAKEVEDRYCHNLLALCFLDFKEKNDLLSQFPTWESLKTEIDSINPNNVIISAEAFNFYDVFYKPETIAKIKDLLNDYEIKIVIYLRKQDDFLESCYRYMVNIGACRVGIQEFFNEFKHMFNYYQILENWAGIFGYENIIVRRFVKNKSKNNNFDDFLKAINLLESKIIFEVNNIENINVSPSVKMTKILLHINNFNEIFIEKIVNIFYDNYWRKYQDFLRYLRNNKMICELFSTLPSFLIDGILISPKEKQKLMEQFEQSNSQLAIKYLGQKDGKLFENTL</sequence>
<dbReference type="EMBL" id="CP124543">
    <property type="protein sequence ID" value="WGV25122.1"/>
    <property type="molecule type" value="Genomic_DNA"/>
</dbReference>
<accession>A0AAJ6P8Y5</accession>
<proteinExistence type="predicted"/>
<dbReference type="RefSeq" id="WP_281482426.1">
    <property type="nucleotide sequence ID" value="NZ_CP124543.1"/>
</dbReference>
<evidence type="ECO:0000313" key="1">
    <source>
        <dbReference type="EMBL" id="WGV25122.1"/>
    </source>
</evidence>
<dbReference type="AlphaFoldDB" id="A0AAJ6P8Y5"/>
<dbReference type="Proteomes" id="UP001223520">
    <property type="component" value="Chromosome"/>
</dbReference>
<dbReference type="KEGG" id="hbq:QI031_25750"/>
<gene>
    <name evidence="1" type="ORF">QI031_25750</name>
</gene>
<dbReference type="Gene3D" id="3.40.50.300">
    <property type="entry name" value="P-loop containing nucleotide triphosphate hydrolases"/>
    <property type="match status" value="1"/>
</dbReference>
<evidence type="ECO:0000313" key="2">
    <source>
        <dbReference type="Proteomes" id="UP001223520"/>
    </source>
</evidence>
<dbReference type="InterPro" id="IPR027417">
    <property type="entry name" value="P-loop_NTPase"/>
</dbReference>
<protein>
    <recommendedName>
        <fullName evidence="3">Sulfotransferase domain-containing protein</fullName>
    </recommendedName>
</protein>
<name>A0AAJ6P8Y5_9CYAN</name>
<reference evidence="1 2" key="1">
    <citation type="journal article" date="2023" name="Limnol Oceanogr Lett">
        <title>Environmental adaptations by the intertidal Antarctic cyanobacterium Halotia branconii CENA392 as revealed using long-read genome sequencing.</title>
        <authorList>
            <person name="Dextro R.B."/>
            <person name="Delbaje E."/>
            <person name="Freitas P.N.N."/>
            <person name="Geraldes V."/>
            <person name="Pinto E."/>
            <person name="Long P.F."/>
            <person name="Fiore M.F."/>
        </authorList>
    </citation>
    <scope>NUCLEOTIDE SEQUENCE [LARGE SCALE GENOMIC DNA]</scope>
    <source>
        <strain evidence="1 2">CENA392</strain>
    </source>
</reference>
<keyword evidence="2" id="KW-1185">Reference proteome</keyword>